<evidence type="ECO:0000313" key="2">
    <source>
        <dbReference type="EMBL" id="KAA8515943.1"/>
    </source>
</evidence>
<accession>A0A5J4ZAY7</accession>
<dbReference type="PANTHER" id="PTHR36595">
    <property type="entry name" value="TRANSMEMBRANE PROTEIN"/>
    <property type="match status" value="1"/>
</dbReference>
<protein>
    <submittedName>
        <fullName evidence="2">Uncharacterized protein</fullName>
    </submittedName>
</protein>
<dbReference type="OrthoDB" id="1749183at2759"/>
<name>A0A5J4ZAY7_9ASTE</name>
<dbReference type="PANTHER" id="PTHR36595:SF2">
    <property type="entry name" value="SERINE_THREONINE-PROTEIN KINASE FHKB-RELATED"/>
    <property type="match status" value="1"/>
</dbReference>
<feature type="compositionally biased region" description="Acidic residues" evidence="1">
    <location>
        <begin position="102"/>
        <end position="126"/>
    </location>
</feature>
<evidence type="ECO:0000256" key="1">
    <source>
        <dbReference type="SAM" id="MobiDB-lite"/>
    </source>
</evidence>
<evidence type="ECO:0000313" key="3">
    <source>
        <dbReference type="Proteomes" id="UP000325577"/>
    </source>
</evidence>
<keyword evidence="3" id="KW-1185">Reference proteome</keyword>
<sequence length="157" mass="18406">MEENSEKLLAAHSWTRSCLRILLGSSSPSNGDFEWFFSLPPLVYEVEYGEEKAKDHEDYDDKSEDFVPRLVFIEYYKEEKAKDEHDDDNNDEDSDGFHGYDGYDEDNDDEGNSSDVSYNEDEEDDDLDRRIEEFIAKNYKKWSEELPNDKLLCIEAA</sequence>
<feature type="region of interest" description="Disordered" evidence="1">
    <location>
        <begin position="78"/>
        <end position="129"/>
    </location>
</feature>
<dbReference type="EMBL" id="CM018052">
    <property type="protein sequence ID" value="KAA8515943.1"/>
    <property type="molecule type" value="Genomic_DNA"/>
</dbReference>
<feature type="compositionally biased region" description="Acidic residues" evidence="1">
    <location>
        <begin position="85"/>
        <end position="94"/>
    </location>
</feature>
<organism evidence="2 3">
    <name type="scientific">Nyssa sinensis</name>
    <dbReference type="NCBI Taxonomy" id="561372"/>
    <lineage>
        <taxon>Eukaryota</taxon>
        <taxon>Viridiplantae</taxon>
        <taxon>Streptophyta</taxon>
        <taxon>Embryophyta</taxon>
        <taxon>Tracheophyta</taxon>
        <taxon>Spermatophyta</taxon>
        <taxon>Magnoliopsida</taxon>
        <taxon>eudicotyledons</taxon>
        <taxon>Gunneridae</taxon>
        <taxon>Pentapetalae</taxon>
        <taxon>asterids</taxon>
        <taxon>Cornales</taxon>
        <taxon>Nyssaceae</taxon>
        <taxon>Nyssa</taxon>
    </lineage>
</organism>
<dbReference type="AlphaFoldDB" id="A0A5J4ZAY7"/>
<dbReference type="Proteomes" id="UP000325577">
    <property type="component" value="Linkage Group LG9"/>
</dbReference>
<proteinExistence type="predicted"/>
<gene>
    <name evidence="2" type="ORF">F0562_019122</name>
</gene>
<reference evidence="2 3" key="1">
    <citation type="submission" date="2019-09" db="EMBL/GenBank/DDBJ databases">
        <title>A chromosome-level genome assembly of the Chinese tupelo Nyssa sinensis.</title>
        <authorList>
            <person name="Yang X."/>
            <person name="Kang M."/>
            <person name="Yang Y."/>
            <person name="Xiong H."/>
            <person name="Wang M."/>
            <person name="Zhang Z."/>
            <person name="Wang Z."/>
            <person name="Wu H."/>
            <person name="Ma T."/>
            <person name="Liu J."/>
            <person name="Xi Z."/>
        </authorList>
    </citation>
    <scope>NUCLEOTIDE SEQUENCE [LARGE SCALE GENOMIC DNA]</scope>
    <source>
        <strain evidence="2">J267</strain>
        <tissue evidence="2">Leaf</tissue>
    </source>
</reference>